<dbReference type="NCBIfam" id="TIGR03700">
    <property type="entry name" value="mena_SCO4494"/>
    <property type="match status" value="1"/>
</dbReference>
<protein>
    <recommendedName>
        <fullName evidence="6">Aminodeoxyfutalosine synthase</fullName>
        <shortName evidence="6">AFL synthase</shortName>
        <shortName evidence="6">Aminofutalosine synthase</shortName>
        <ecNumber evidence="6">2.5.1.120</ecNumber>
    </recommendedName>
    <alternativeName>
        <fullName evidence="6">Menaquinone biosynthetic enzyme MqnE</fullName>
    </alternativeName>
</protein>
<dbReference type="GO" id="GO:0051539">
    <property type="term" value="F:4 iron, 4 sulfur cluster binding"/>
    <property type="evidence" value="ECO:0007669"/>
    <property type="project" value="UniProtKB-KW"/>
</dbReference>
<dbReference type="PIRSF" id="PIRSF004762">
    <property type="entry name" value="CHP00423"/>
    <property type="match status" value="1"/>
</dbReference>
<dbReference type="InterPro" id="IPR020050">
    <property type="entry name" value="FO_synthase_su2"/>
</dbReference>
<dbReference type="HAMAP" id="MF_00993">
    <property type="entry name" value="MqnE"/>
    <property type="match status" value="1"/>
</dbReference>
<dbReference type="PANTHER" id="PTHR43076">
    <property type="entry name" value="FO SYNTHASE (COFH)"/>
    <property type="match status" value="1"/>
</dbReference>
<dbReference type="InterPro" id="IPR045567">
    <property type="entry name" value="CofH/MnqC-like_C"/>
</dbReference>
<dbReference type="SFLD" id="SFLDF00342">
    <property type="entry name" value="cyclic_dehypoxanthine_futalosi"/>
    <property type="match status" value="1"/>
</dbReference>
<dbReference type="Pfam" id="PF04055">
    <property type="entry name" value="Radical_SAM"/>
    <property type="match status" value="1"/>
</dbReference>
<sequence length="388" mass="43535">MAHETLKPRDQEAPAAHPFRTYDPRLEPIAAKVLSQQRLSAEDGLALYRSPDVLAVGWLANYVRERMHGDVTYFNVNRHINPTNVCVAACKLCAFGRKKGDPAGYTMALEEAWAAAASGYTEAVTEFHIVGGLHPDLPLAFFLDLIHGLKERFPKVHIKAFTMVEIAYLARRAKLTVEETLIKLRDAGVDSMPGGGAEIFAVRVRSIICDHKIDAEEWLETARTAHKLGFKSNATMLYGHIENDEDRVDHLLKLRALQDETRGFQTFIPLAFHPENTPLDHLPVTTGLTDIRQIAVSRLMLDNFPHIKAYWQMMTPKIAQIALRFGADDLDGTVIEEKIYHDAGAKTPQGLTRKELCRLITEAGRIPVERDTLYRSVTRTEESFTVAV</sequence>
<keyword evidence="6 10" id="KW-0808">Transferase</keyword>
<dbReference type="SFLD" id="SFLDS00029">
    <property type="entry name" value="Radical_SAM"/>
    <property type="match status" value="2"/>
</dbReference>
<dbReference type="Gene3D" id="3.20.20.70">
    <property type="entry name" value="Aldolase class I"/>
    <property type="match status" value="1"/>
</dbReference>
<feature type="binding site" evidence="6 7">
    <location>
        <position position="86"/>
    </location>
    <ligand>
        <name>[4Fe-4S] cluster</name>
        <dbReference type="ChEBI" id="CHEBI:49883"/>
        <note>4Fe-4S-S-AdoMet</note>
    </ligand>
</feature>
<dbReference type="EC" id="2.5.1.120" evidence="6"/>
<evidence type="ECO:0000256" key="4">
    <source>
        <dbReference type="ARBA" id="ARBA00023004"/>
    </source>
</evidence>
<feature type="binding site" evidence="6 7">
    <location>
        <position position="90"/>
    </location>
    <ligand>
        <name>[4Fe-4S] cluster</name>
        <dbReference type="ChEBI" id="CHEBI:49883"/>
        <note>4Fe-4S-S-AdoMet</note>
    </ligand>
</feature>
<evidence type="ECO:0000256" key="8">
    <source>
        <dbReference type="PIRSR" id="PIRSR004762-2"/>
    </source>
</evidence>
<organism evidence="10 11">
    <name type="scientific">Candidatus Sulfuritelmatomonas gaucii</name>
    <dbReference type="NCBI Taxonomy" id="2043161"/>
    <lineage>
        <taxon>Bacteria</taxon>
        <taxon>Pseudomonadati</taxon>
        <taxon>Acidobacteriota</taxon>
        <taxon>Terriglobia</taxon>
        <taxon>Terriglobales</taxon>
        <taxon>Acidobacteriaceae</taxon>
        <taxon>Candidatus Sulfuritelmatomonas</taxon>
    </lineage>
</organism>
<keyword evidence="3 6" id="KW-0479">Metal-binding</keyword>
<proteinExistence type="inferred from homology"/>
<comment type="catalytic activity">
    <reaction evidence="6">
        <text>3-[(1-carboxyvinyl)-oxy]benzoate + S-adenosyl-L-methionine + H2O = 6-amino-6-deoxyfutalosine + hydrogencarbonate + L-methionine + H(+)</text>
        <dbReference type="Rhea" id="RHEA:33075"/>
        <dbReference type="ChEBI" id="CHEBI:15377"/>
        <dbReference type="ChEBI" id="CHEBI:15378"/>
        <dbReference type="ChEBI" id="CHEBI:17544"/>
        <dbReference type="ChEBI" id="CHEBI:57844"/>
        <dbReference type="ChEBI" id="CHEBI:59789"/>
        <dbReference type="ChEBI" id="CHEBI:64286"/>
        <dbReference type="ChEBI" id="CHEBI:76981"/>
        <dbReference type="EC" id="2.5.1.120"/>
    </reaction>
</comment>
<dbReference type="UniPathway" id="UPA00079"/>
<dbReference type="GO" id="GO:0102573">
    <property type="term" value="F:aminodeoxyfutalosine synthase activity"/>
    <property type="evidence" value="ECO:0007669"/>
    <property type="project" value="UniProtKB-EC"/>
</dbReference>
<reference evidence="11" key="1">
    <citation type="submission" date="2018-02" db="EMBL/GenBank/DDBJ databases">
        <authorList>
            <person name="Hausmann B."/>
        </authorList>
    </citation>
    <scope>NUCLEOTIDE SEQUENCE [LARGE SCALE GENOMIC DNA]</scope>
    <source>
        <strain evidence="11">Peat soil MAG SbA5</strain>
    </source>
</reference>
<evidence type="ECO:0000256" key="2">
    <source>
        <dbReference type="ARBA" id="ARBA00022691"/>
    </source>
</evidence>
<accession>A0A2N9L4K6</accession>
<keyword evidence="6" id="KW-0474">Menaquinone biosynthesis</keyword>
<dbReference type="SFLD" id="SFLDF00343">
    <property type="entry name" value="aminofutalosine_synthase_(mqnE"/>
    <property type="match status" value="1"/>
</dbReference>
<keyword evidence="5 6" id="KW-0411">Iron-sulfur</keyword>
<feature type="domain" description="Radical SAM core" evidence="9">
    <location>
        <begin position="72"/>
        <end position="305"/>
    </location>
</feature>
<dbReference type="GO" id="GO:0044689">
    <property type="term" value="F:7,8-didemethyl-8-hydroxy-5-deazariboflavin synthase activity"/>
    <property type="evidence" value="ECO:0007669"/>
    <property type="project" value="TreeGrafter"/>
</dbReference>
<dbReference type="InterPro" id="IPR022432">
    <property type="entry name" value="MqnE"/>
</dbReference>
<comment type="similarity">
    <text evidence="6">Belongs to the radical SAM superfamily. MqnE family.</text>
</comment>
<dbReference type="SFLD" id="SFLDG01064">
    <property type="entry name" value="F420__menaquinone_cofactor_bio"/>
    <property type="match status" value="2"/>
</dbReference>
<dbReference type="InterPro" id="IPR034405">
    <property type="entry name" value="F420"/>
</dbReference>
<comment type="function">
    <text evidence="6">Radical SAM enzyme that catalyzes the addition of the adenosyl radical to the double bond of 3-[(1-carboxyvinyl)oxy]benzoate, leading to aminodeoxyfutalosine (AFL), a key intermediate in the formation of menaquinone (MK, vitamin K2) from chorismate.</text>
</comment>
<dbReference type="PROSITE" id="PS51918">
    <property type="entry name" value="RADICAL_SAM"/>
    <property type="match status" value="1"/>
</dbReference>
<dbReference type="Pfam" id="PF19288">
    <property type="entry name" value="CofH_C"/>
    <property type="match status" value="1"/>
</dbReference>
<evidence type="ECO:0000256" key="1">
    <source>
        <dbReference type="ARBA" id="ARBA00022485"/>
    </source>
</evidence>
<dbReference type="SUPFAM" id="SSF102114">
    <property type="entry name" value="Radical SAM enzymes"/>
    <property type="match status" value="1"/>
</dbReference>
<dbReference type="NCBIfam" id="TIGR00423">
    <property type="entry name" value="CofH family radical SAM protein"/>
    <property type="match status" value="1"/>
</dbReference>
<evidence type="ECO:0000256" key="3">
    <source>
        <dbReference type="ARBA" id="ARBA00022723"/>
    </source>
</evidence>
<dbReference type="InterPro" id="IPR013785">
    <property type="entry name" value="Aldolase_TIM"/>
</dbReference>
<dbReference type="Proteomes" id="UP000239735">
    <property type="component" value="Unassembled WGS sequence"/>
</dbReference>
<dbReference type="GO" id="GO:0005506">
    <property type="term" value="F:iron ion binding"/>
    <property type="evidence" value="ECO:0007669"/>
    <property type="project" value="UniProtKB-UniRule"/>
</dbReference>
<dbReference type="GO" id="GO:0009234">
    <property type="term" value="P:menaquinone biosynthetic process"/>
    <property type="evidence" value="ECO:0007669"/>
    <property type="project" value="UniProtKB-UniRule"/>
</dbReference>
<dbReference type="InterPro" id="IPR058240">
    <property type="entry name" value="rSAM_sf"/>
</dbReference>
<dbReference type="PANTHER" id="PTHR43076:SF7">
    <property type="entry name" value="AMINODEOXYFUTALOSINE SYNTHASE"/>
    <property type="match status" value="1"/>
</dbReference>
<dbReference type="InterPro" id="IPR007197">
    <property type="entry name" value="rSAM"/>
</dbReference>
<evidence type="ECO:0000259" key="9">
    <source>
        <dbReference type="PROSITE" id="PS51918"/>
    </source>
</evidence>
<evidence type="ECO:0000256" key="7">
    <source>
        <dbReference type="PIRSR" id="PIRSR004762-1"/>
    </source>
</evidence>
<feature type="binding site" evidence="8">
    <location>
        <position position="198"/>
    </location>
    <ligand>
        <name>S-adenosyl-L-methionine</name>
        <dbReference type="ChEBI" id="CHEBI:59789"/>
    </ligand>
</feature>
<evidence type="ECO:0000256" key="5">
    <source>
        <dbReference type="ARBA" id="ARBA00023014"/>
    </source>
</evidence>
<keyword evidence="2 6" id="KW-0949">S-adenosyl-L-methionine</keyword>
<evidence type="ECO:0000313" key="10">
    <source>
        <dbReference type="EMBL" id="SPE18161.1"/>
    </source>
</evidence>
<dbReference type="SFLD" id="SFLDG01389">
    <property type="entry name" value="menaquinone_synthsis_involved"/>
    <property type="match status" value="2"/>
</dbReference>
<feature type="binding site" evidence="6 7">
    <location>
        <position position="93"/>
    </location>
    <ligand>
        <name>[4Fe-4S] cluster</name>
        <dbReference type="ChEBI" id="CHEBI:49883"/>
        <note>4Fe-4S-S-AdoMet</note>
    </ligand>
</feature>
<dbReference type="OrthoDB" id="9802027at2"/>
<evidence type="ECO:0000313" key="11">
    <source>
        <dbReference type="Proteomes" id="UP000239735"/>
    </source>
</evidence>
<keyword evidence="4 6" id="KW-0408">Iron</keyword>
<dbReference type="InterPro" id="IPR006638">
    <property type="entry name" value="Elp3/MiaA/NifB-like_rSAM"/>
</dbReference>
<dbReference type="CDD" id="cd01335">
    <property type="entry name" value="Radical_SAM"/>
    <property type="match status" value="1"/>
</dbReference>
<dbReference type="AlphaFoldDB" id="A0A2N9L4K6"/>
<gene>
    <name evidence="6 10" type="primary">mqnE</name>
    <name evidence="10" type="ORF">SBA5_140028</name>
</gene>
<comment type="pathway">
    <text evidence="6">Quinol/quinone metabolism; menaquinone biosynthesis.</text>
</comment>
<dbReference type="SMART" id="SM00729">
    <property type="entry name" value="Elp3"/>
    <property type="match status" value="1"/>
</dbReference>
<dbReference type="EMBL" id="OKRB01000046">
    <property type="protein sequence ID" value="SPE18161.1"/>
    <property type="molecule type" value="Genomic_DNA"/>
</dbReference>
<comment type="cofactor">
    <cofactor evidence="6 7">
        <name>[4Fe-4S] cluster</name>
        <dbReference type="ChEBI" id="CHEBI:49883"/>
    </cofactor>
    <text evidence="6 7">Binds 1 [4Fe-4S] cluster. The cluster is coordinated with 3 cysteines and an exchangeable S-adenosyl-L-methionine.</text>
</comment>
<evidence type="ECO:0000256" key="6">
    <source>
        <dbReference type="HAMAP-Rule" id="MF_00993"/>
    </source>
</evidence>
<name>A0A2N9L4K6_9BACT</name>
<keyword evidence="1 6" id="KW-0004">4Fe-4S</keyword>